<dbReference type="Pfam" id="PF03009">
    <property type="entry name" value="GDPD"/>
    <property type="match status" value="1"/>
</dbReference>
<comment type="caution">
    <text evidence="2">The sequence shown here is derived from an EMBL/GenBank/DDBJ whole genome shotgun (WGS) entry which is preliminary data.</text>
</comment>
<evidence type="ECO:0000313" key="2">
    <source>
        <dbReference type="EMBL" id="MEX6428286.1"/>
    </source>
</evidence>
<proteinExistence type="predicted"/>
<sequence length="254" mass="27985">MTAISQPHMVRIAAHRGGMGEAVASSGEAFRRAALELGVDLELDVHPTADGELVVFHDDRLDPSTNAFGWIHDFTVDQLRADVDLSNGSASTRVEVVTLGEVLALSGDAMVSIDIKEDLGPESWVEEKVGSVIEGYRATHRVVVASFLDAPLRRFRSLFPAIVTAASSNESIGWYQNFHNGVLSQPEYRVLSLPVRLMGVEYLTPELVAWAHRQDIAVWVWTVNQEEDLRRMRDMGFDTIVTDYPARALAVLGG</sequence>
<dbReference type="PANTHER" id="PTHR46211:SF14">
    <property type="entry name" value="GLYCEROPHOSPHODIESTER PHOSPHODIESTERASE"/>
    <property type="match status" value="1"/>
</dbReference>
<feature type="domain" description="GP-PDE" evidence="1">
    <location>
        <begin position="10"/>
        <end position="252"/>
    </location>
</feature>
<dbReference type="EMBL" id="JBFSHR010000001">
    <property type="protein sequence ID" value="MEX6428286.1"/>
    <property type="molecule type" value="Genomic_DNA"/>
</dbReference>
<dbReference type="SUPFAM" id="SSF51695">
    <property type="entry name" value="PLC-like phosphodiesterases"/>
    <property type="match status" value="1"/>
</dbReference>
<evidence type="ECO:0000313" key="3">
    <source>
        <dbReference type="Proteomes" id="UP001560267"/>
    </source>
</evidence>
<dbReference type="PROSITE" id="PS51704">
    <property type="entry name" value="GP_PDE"/>
    <property type="match status" value="1"/>
</dbReference>
<keyword evidence="3" id="KW-1185">Reference proteome</keyword>
<dbReference type="RefSeq" id="WP_298385198.1">
    <property type="nucleotide sequence ID" value="NZ_JBFSHR010000001.1"/>
</dbReference>
<dbReference type="InterPro" id="IPR030395">
    <property type="entry name" value="GP_PDE_dom"/>
</dbReference>
<dbReference type="PANTHER" id="PTHR46211">
    <property type="entry name" value="GLYCEROPHOSPHORYL DIESTER PHOSPHODIESTERASE"/>
    <property type="match status" value="1"/>
</dbReference>
<gene>
    <name evidence="2" type="ORF">AB6A68_00295</name>
</gene>
<evidence type="ECO:0000259" key="1">
    <source>
        <dbReference type="PROSITE" id="PS51704"/>
    </source>
</evidence>
<protein>
    <submittedName>
        <fullName evidence="2">Glycerophosphodiester phosphodiesterase family protein</fullName>
    </submittedName>
</protein>
<dbReference type="Gene3D" id="3.20.20.190">
    <property type="entry name" value="Phosphatidylinositol (PI) phosphodiesterase"/>
    <property type="match status" value="1"/>
</dbReference>
<dbReference type="Proteomes" id="UP001560267">
    <property type="component" value="Unassembled WGS sequence"/>
</dbReference>
<reference evidence="2 3" key="1">
    <citation type="submission" date="2024-07" db="EMBL/GenBank/DDBJ databases">
        <title>Draft Genome Sequence of Ferrimicrobium acidiphilum Strain YE2023, Isolated from a Pulp of Bioleach Reactor.</title>
        <authorList>
            <person name="Elkina Y.A."/>
            <person name="Bulaeva A.G."/>
            <person name="Beletsky A.V."/>
            <person name="Mardanov A.V."/>
        </authorList>
    </citation>
    <scope>NUCLEOTIDE SEQUENCE [LARGE SCALE GENOMIC DNA]</scope>
    <source>
        <strain evidence="2 3">YE2023</strain>
    </source>
</reference>
<accession>A0ABV3XYA6</accession>
<name>A0ABV3XYA6_9ACTN</name>
<organism evidence="2 3">
    <name type="scientific">Ferrimicrobium acidiphilum</name>
    <dbReference type="NCBI Taxonomy" id="121039"/>
    <lineage>
        <taxon>Bacteria</taxon>
        <taxon>Bacillati</taxon>
        <taxon>Actinomycetota</taxon>
        <taxon>Acidimicrobiia</taxon>
        <taxon>Acidimicrobiales</taxon>
        <taxon>Acidimicrobiaceae</taxon>
        <taxon>Ferrimicrobium</taxon>
    </lineage>
</organism>
<dbReference type="InterPro" id="IPR017946">
    <property type="entry name" value="PLC-like_Pdiesterase_TIM-brl"/>
</dbReference>